<gene>
    <name evidence="1" type="ORF">HHI36_008125</name>
</gene>
<comment type="caution">
    <text evidence="1">The sequence shown here is derived from an EMBL/GenBank/DDBJ whole genome shotgun (WGS) entry which is preliminary data.</text>
</comment>
<proteinExistence type="predicted"/>
<dbReference type="AlphaFoldDB" id="A0ABD2MRV0"/>
<reference evidence="1 2" key="1">
    <citation type="journal article" date="2021" name="BMC Biol.">
        <title>Horizontally acquired antibacterial genes associated with adaptive radiation of ladybird beetles.</title>
        <authorList>
            <person name="Li H.S."/>
            <person name="Tang X.F."/>
            <person name="Huang Y.H."/>
            <person name="Xu Z.Y."/>
            <person name="Chen M.L."/>
            <person name="Du X.Y."/>
            <person name="Qiu B.Y."/>
            <person name="Chen P.T."/>
            <person name="Zhang W."/>
            <person name="Slipinski A."/>
            <person name="Escalona H.E."/>
            <person name="Waterhouse R.M."/>
            <person name="Zwick A."/>
            <person name="Pang H."/>
        </authorList>
    </citation>
    <scope>NUCLEOTIDE SEQUENCE [LARGE SCALE GENOMIC DNA]</scope>
    <source>
        <strain evidence="1">SYSU2018</strain>
    </source>
</reference>
<name>A0ABD2MRV0_9CUCU</name>
<protein>
    <submittedName>
        <fullName evidence="1">Uncharacterized protein</fullName>
    </submittedName>
</protein>
<evidence type="ECO:0000313" key="2">
    <source>
        <dbReference type="Proteomes" id="UP001516400"/>
    </source>
</evidence>
<evidence type="ECO:0000313" key="1">
    <source>
        <dbReference type="EMBL" id="KAL3269042.1"/>
    </source>
</evidence>
<dbReference type="Proteomes" id="UP001516400">
    <property type="component" value="Unassembled WGS sequence"/>
</dbReference>
<accession>A0ABD2MRV0</accession>
<sequence>MGRWFKSIDGNKISIHILNMYKIASHYMEEVSVLYGRILDLHFGQWHIYELLSAAEVAAIIEEAQLKLPSSLRILQTPILKTTIQHIPNEILIRVHFAVSEITSIRFNQGDSNFIEDHRDVLLGFKGATNNPRCRLQHSNLLPAHRRSTERQTVLSIISIWFAPNVILRRRLSLASFERNSTWRTIGSTSLITKHP</sequence>
<dbReference type="EMBL" id="JABFTP020000021">
    <property type="protein sequence ID" value="KAL3269042.1"/>
    <property type="molecule type" value="Genomic_DNA"/>
</dbReference>
<organism evidence="1 2">
    <name type="scientific">Cryptolaemus montrouzieri</name>
    <dbReference type="NCBI Taxonomy" id="559131"/>
    <lineage>
        <taxon>Eukaryota</taxon>
        <taxon>Metazoa</taxon>
        <taxon>Ecdysozoa</taxon>
        <taxon>Arthropoda</taxon>
        <taxon>Hexapoda</taxon>
        <taxon>Insecta</taxon>
        <taxon>Pterygota</taxon>
        <taxon>Neoptera</taxon>
        <taxon>Endopterygota</taxon>
        <taxon>Coleoptera</taxon>
        <taxon>Polyphaga</taxon>
        <taxon>Cucujiformia</taxon>
        <taxon>Coccinelloidea</taxon>
        <taxon>Coccinellidae</taxon>
        <taxon>Scymninae</taxon>
        <taxon>Scymnini</taxon>
        <taxon>Cryptolaemus</taxon>
    </lineage>
</organism>
<keyword evidence="2" id="KW-1185">Reference proteome</keyword>